<feature type="compositionally biased region" description="Low complexity" evidence="2">
    <location>
        <begin position="285"/>
        <end position="303"/>
    </location>
</feature>
<sequence length="670" mass="73207">MSSIADSSLQTSLKEVDSPLDTSFLSTLAKDNLVQALNAINGAKTLVLDPTLAGPLGLVTEVSLLKHQAVDKMFWLEKGPLTAPTKNIIWMCRPKISWMKTIANQIRSHNLSASSHTYTILLVPRKTELCRQILEEEGVLGDVKLEEYNLSFIPLENDVLSLELEHAAKEIFLDKDETSVFYSAQALHLLQKTYGIIPRIIGKGDVSKRLSRQLQTLRRTDSSSTGPVPLTLSTQIDSLILLDRSADWVTPMCTQLTYEGLVDETMGIKNAHVEVSPSLLNNQPSTVASTSTTETTPSLSQSTPATSGKKKKVALNSKDKVFSEIRDLNFAIVGNRLNAMAKRIAGAYNQGRHGKDIAQMRDFVGKLSGLQGEHQALKLHTGLTEEIMAITKTDEFLKPLEISQNILAGYELTNQLSAIEDLINQGLPFNTILRLLILMAVTSGPLKGKVYDNLRREILQVYGYEKLPLLLSLASLGLFPKTPASSPPKSLFPTIRKSLRLLVDDLDENNPADISFVYSGYAPLSIRLVQCVAQKNAVLSTPVVADDRAVGGSSNGEDGEETFLPKAHPIVGWKGFEDVVAYVPGATFDEIQSADLHQPVQRRSPKEQTTTTIVFFLGGCTFTEIAALRKMAGSSKGRQFLICTTSIISGNSLLDSIAGDEPRPLEPADV</sequence>
<dbReference type="InterPro" id="IPR043154">
    <property type="entry name" value="Sec-1-like_dom1"/>
</dbReference>
<feature type="region of interest" description="Disordered" evidence="2">
    <location>
        <begin position="279"/>
        <end position="311"/>
    </location>
</feature>
<dbReference type="SUPFAM" id="SSF56815">
    <property type="entry name" value="Sec1/munc18-like (SM) proteins"/>
    <property type="match status" value="1"/>
</dbReference>
<proteinExistence type="inferred from homology"/>
<evidence type="ECO:0000256" key="2">
    <source>
        <dbReference type="SAM" id="MobiDB-lite"/>
    </source>
</evidence>
<dbReference type="InterPro" id="IPR036045">
    <property type="entry name" value="Sec1-like_sf"/>
</dbReference>
<dbReference type="AlphaFoldDB" id="A0A0F7SHA6"/>
<dbReference type="Gene3D" id="1.25.40.850">
    <property type="match status" value="1"/>
</dbReference>
<protein>
    <submittedName>
        <fullName evidence="3">Vacuolar sorting protein VPS33/slp1 (Sec1 family)</fullName>
    </submittedName>
</protein>
<dbReference type="InterPro" id="IPR001619">
    <property type="entry name" value="Sec1-like"/>
</dbReference>
<dbReference type="EMBL" id="LN483249">
    <property type="protein sequence ID" value="CDZ97750.1"/>
    <property type="molecule type" value="Genomic_DNA"/>
</dbReference>
<name>A0A0F7SHA6_PHARH</name>
<dbReference type="Gene3D" id="3.40.50.2060">
    <property type="match status" value="1"/>
</dbReference>
<evidence type="ECO:0000313" key="3">
    <source>
        <dbReference type="EMBL" id="CDZ97750.1"/>
    </source>
</evidence>
<dbReference type="PANTHER" id="PTHR11679">
    <property type="entry name" value="VESICLE PROTEIN SORTING-ASSOCIATED"/>
    <property type="match status" value="1"/>
</dbReference>
<organism evidence="3">
    <name type="scientific">Phaffia rhodozyma</name>
    <name type="common">Yeast</name>
    <name type="synonym">Xanthophyllomyces dendrorhous</name>
    <dbReference type="NCBI Taxonomy" id="264483"/>
    <lineage>
        <taxon>Eukaryota</taxon>
        <taxon>Fungi</taxon>
        <taxon>Dikarya</taxon>
        <taxon>Basidiomycota</taxon>
        <taxon>Agaricomycotina</taxon>
        <taxon>Tremellomycetes</taxon>
        <taxon>Cystofilobasidiales</taxon>
        <taxon>Mrakiaceae</taxon>
        <taxon>Phaffia</taxon>
    </lineage>
</organism>
<evidence type="ECO:0000256" key="1">
    <source>
        <dbReference type="ARBA" id="ARBA00009884"/>
    </source>
</evidence>
<dbReference type="InterPro" id="IPR043127">
    <property type="entry name" value="Sec-1-like_dom3a"/>
</dbReference>
<dbReference type="Pfam" id="PF00995">
    <property type="entry name" value="Sec1"/>
    <property type="match status" value="1"/>
</dbReference>
<reference evidence="3" key="1">
    <citation type="submission" date="2014-08" db="EMBL/GenBank/DDBJ databases">
        <authorList>
            <person name="Sharma Rahul"/>
            <person name="Thines Marco"/>
        </authorList>
    </citation>
    <scope>NUCLEOTIDE SEQUENCE</scope>
</reference>
<comment type="similarity">
    <text evidence="1">Belongs to the STXBP/unc-18/SEC1 family.</text>
</comment>
<dbReference type="InterPro" id="IPR043155">
    <property type="entry name" value="VPS33_dom3b"/>
</dbReference>
<dbReference type="Gene3D" id="3.40.50.1910">
    <property type="match status" value="1"/>
</dbReference>
<dbReference type="InterPro" id="IPR027482">
    <property type="entry name" value="Sec1-like_dom2"/>
</dbReference>
<dbReference type="GO" id="GO:0016192">
    <property type="term" value="P:vesicle-mediated transport"/>
    <property type="evidence" value="ECO:0007669"/>
    <property type="project" value="InterPro"/>
</dbReference>
<accession>A0A0F7SHA6</accession>
<dbReference type="Gene3D" id="3.90.830.10">
    <property type="entry name" value="Syntaxin Binding Protein 1, Chain A, domain 2"/>
    <property type="match status" value="1"/>
</dbReference>